<evidence type="ECO:0000256" key="6">
    <source>
        <dbReference type="ARBA" id="ARBA00022840"/>
    </source>
</evidence>
<dbReference type="GO" id="GO:0045087">
    <property type="term" value="P:innate immune response"/>
    <property type="evidence" value="ECO:0007669"/>
    <property type="project" value="UniProtKB-KW"/>
</dbReference>
<name>A0AAV2ZFY4_PYXAD</name>
<dbReference type="GO" id="GO:0006954">
    <property type="term" value="P:inflammatory response"/>
    <property type="evidence" value="ECO:0007669"/>
    <property type="project" value="UniProtKB-KW"/>
</dbReference>
<dbReference type="PROSITE" id="PS50837">
    <property type="entry name" value="NACHT"/>
    <property type="match status" value="1"/>
</dbReference>
<dbReference type="SMART" id="SM01288">
    <property type="entry name" value="FISNA"/>
    <property type="match status" value="1"/>
</dbReference>
<accession>A0AAV2ZFY4</accession>
<dbReference type="AlphaFoldDB" id="A0AAV2ZFY4"/>
<keyword evidence="6" id="KW-0067">ATP-binding</keyword>
<dbReference type="SUPFAM" id="SSF52540">
    <property type="entry name" value="P-loop containing nucleoside triphosphate hydrolases"/>
    <property type="match status" value="1"/>
</dbReference>
<comment type="caution">
    <text evidence="11">The sequence shown here is derived from an EMBL/GenBank/DDBJ whole genome shotgun (WGS) entry which is preliminary data.</text>
</comment>
<dbReference type="InterPro" id="IPR050637">
    <property type="entry name" value="NLRP_innate_immun_reg"/>
</dbReference>
<dbReference type="SUPFAM" id="SSF52047">
    <property type="entry name" value="RNI-like"/>
    <property type="match status" value="1"/>
</dbReference>
<dbReference type="InterPro" id="IPR032675">
    <property type="entry name" value="LRR_dom_sf"/>
</dbReference>
<evidence type="ECO:0000259" key="10">
    <source>
        <dbReference type="PROSITE" id="PS50837"/>
    </source>
</evidence>
<dbReference type="InterPro" id="IPR007111">
    <property type="entry name" value="NACHT_NTPase"/>
</dbReference>
<keyword evidence="5" id="KW-0547">Nucleotide-binding</keyword>
<reference evidence="11" key="1">
    <citation type="thesis" date="2020" institute="ProQuest LLC" country="789 East Eisenhower Parkway, Ann Arbor, MI, USA">
        <title>Comparative Genomics and Chromosome Evolution.</title>
        <authorList>
            <person name="Mudd A.B."/>
        </authorList>
    </citation>
    <scope>NUCLEOTIDE SEQUENCE</scope>
    <source>
        <strain evidence="11">1538</strain>
        <tissue evidence="11">Blood</tissue>
    </source>
</reference>
<sequence>MKIRQHDYRTRYMTLMKERYQSHKDGNASLGQTVHLDKRYTKLLIIKKQRNLKEREHEIISLGKRHLKIMDERSSSQYSPVTIDGLFDPDEDGIVPKVVLLQGPAGIGKTMTSQKIMLEWASGNLYQDKFDFVFYLSCRELNTLGDQISLAGLVQKLCHMKCERDLLKSIFCNPQKILFLVDGFDELKWNLVSGKEVYEDPFQETSKKILLNGIFRQSCFCGSSLIITTRPYSLEQLNELFQCPRYVEILGFTGSDREQFFYCFFPEKEQADLALNIVKDNDTLFTMCAIPITCWIVCTVIKQQMAEGQNEIECKTTTSIYLLYLKSLLKYHCRNSKQSVMKCIKKICKLANEGVWNQKILFCEDDLRRHKLSITDIESVFLNENIFQRDVETQTCYSFIHLTVQEFFAALYYVLGNKMVITSMTPAKNVHLKELLKNHKYKSHLQLTIQFLFGLFGEKQQRETIKLLSCKQISSKEKSVLVDWLIMNPNYQMSFKYLYESQDENLVGKIMAYIPEVEVDNPGQSFDYKSISYCLKNSRCEHQINFINSHIGPKTRALLSSALPKCAQVRLKECGLTSHCCADLCSFITTHQTLTMLDLSKNSLDDSGLKILHEGLKHSGCTLQNLRLMDCGLSPSCCKDLSNILTATRSVKSMDLSMNNLQDSGIKHLCRGLQYPECVLQELSFDILVGICECKHFCSSIWRLWYCGLTLSCCVDLRTVVIMNRTLNTLLLKGNNLTDSGMRLLCEGLKHPGCTLQELSIHSCSLTHLSCDDLRSVLNTNRSLTKLDLSQNSLQDSGVKILCEGLRDPGCTLQELWVDGEGIRSNLVCEFKKKKPKKTLFLKWY</sequence>
<protein>
    <recommendedName>
        <fullName evidence="10">NACHT domain-containing protein</fullName>
    </recommendedName>
</protein>
<dbReference type="GO" id="GO:0005524">
    <property type="term" value="F:ATP binding"/>
    <property type="evidence" value="ECO:0007669"/>
    <property type="project" value="UniProtKB-KW"/>
</dbReference>
<evidence type="ECO:0000256" key="9">
    <source>
        <dbReference type="ARBA" id="ARBA00023233"/>
    </source>
</evidence>
<keyword evidence="7" id="KW-0832">Ubl conjugation</keyword>
<evidence type="ECO:0000256" key="7">
    <source>
        <dbReference type="ARBA" id="ARBA00022843"/>
    </source>
</evidence>
<comment type="subcellular location">
    <subcellularLocation>
        <location evidence="1">Inflammasome</location>
    </subcellularLocation>
</comment>
<dbReference type="InterPro" id="IPR001611">
    <property type="entry name" value="Leu-rich_rpt"/>
</dbReference>
<keyword evidence="8" id="KW-0395">Inflammatory response</keyword>
<dbReference type="Gene3D" id="3.40.50.300">
    <property type="entry name" value="P-loop containing nucleotide triphosphate hydrolases"/>
    <property type="match status" value="1"/>
</dbReference>
<evidence type="ECO:0000256" key="8">
    <source>
        <dbReference type="ARBA" id="ARBA00023198"/>
    </source>
</evidence>
<evidence type="ECO:0000313" key="12">
    <source>
        <dbReference type="Proteomes" id="UP001181693"/>
    </source>
</evidence>
<dbReference type="Pfam" id="PF17776">
    <property type="entry name" value="NLRC4_HD2"/>
    <property type="match status" value="1"/>
</dbReference>
<dbReference type="InterPro" id="IPR041075">
    <property type="entry name" value="NOD1/2_WH"/>
</dbReference>
<evidence type="ECO:0000313" key="11">
    <source>
        <dbReference type="EMBL" id="DBA15599.1"/>
    </source>
</evidence>
<dbReference type="Pfam" id="PF14484">
    <property type="entry name" value="FISNA"/>
    <property type="match status" value="1"/>
</dbReference>
<evidence type="ECO:0000256" key="3">
    <source>
        <dbReference type="ARBA" id="ARBA00022490"/>
    </source>
</evidence>
<evidence type="ECO:0000256" key="4">
    <source>
        <dbReference type="ARBA" id="ARBA00022737"/>
    </source>
</evidence>
<dbReference type="PANTHER" id="PTHR45690">
    <property type="entry name" value="NACHT, LRR AND PYD DOMAINS-CONTAINING PROTEIN 12"/>
    <property type="match status" value="1"/>
</dbReference>
<dbReference type="InterPro" id="IPR027417">
    <property type="entry name" value="P-loop_NTPase"/>
</dbReference>
<organism evidence="11 12">
    <name type="scientific">Pyxicephalus adspersus</name>
    <name type="common">African bullfrog</name>
    <dbReference type="NCBI Taxonomy" id="30357"/>
    <lineage>
        <taxon>Eukaryota</taxon>
        <taxon>Metazoa</taxon>
        <taxon>Chordata</taxon>
        <taxon>Craniata</taxon>
        <taxon>Vertebrata</taxon>
        <taxon>Euteleostomi</taxon>
        <taxon>Amphibia</taxon>
        <taxon>Batrachia</taxon>
        <taxon>Anura</taxon>
        <taxon>Neobatrachia</taxon>
        <taxon>Ranoidea</taxon>
        <taxon>Pyxicephalidae</taxon>
        <taxon>Pyxicephalinae</taxon>
        <taxon>Pyxicephalus</taxon>
    </lineage>
</organism>
<dbReference type="GO" id="GO:0005829">
    <property type="term" value="C:cytosol"/>
    <property type="evidence" value="ECO:0007669"/>
    <property type="project" value="UniProtKB-SubCell"/>
</dbReference>
<feature type="domain" description="NACHT" evidence="10">
    <location>
        <begin position="97"/>
        <end position="415"/>
    </location>
</feature>
<keyword evidence="12" id="KW-1185">Reference proteome</keyword>
<dbReference type="InterPro" id="IPR041267">
    <property type="entry name" value="NLRP_HD2"/>
</dbReference>
<evidence type="ECO:0000256" key="5">
    <source>
        <dbReference type="ARBA" id="ARBA00022741"/>
    </source>
</evidence>
<dbReference type="Pfam" id="PF17779">
    <property type="entry name" value="WHD_NOD2"/>
    <property type="match status" value="1"/>
</dbReference>
<proteinExistence type="inferred from homology"/>
<gene>
    <name evidence="11" type="ORF">GDO54_004791</name>
</gene>
<keyword evidence="3" id="KW-0963">Cytoplasm</keyword>
<comment type="similarity">
    <text evidence="2">Belongs to the NLRP family.</text>
</comment>
<dbReference type="Pfam" id="PF13516">
    <property type="entry name" value="LRR_6"/>
    <property type="match status" value="4"/>
</dbReference>
<dbReference type="PANTHER" id="PTHR45690:SF19">
    <property type="entry name" value="NACHT, LRR AND PYD DOMAINS-CONTAINING PROTEIN 3"/>
    <property type="match status" value="1"/>
</dbReference>
<dbReference type="Gene3D" id="3.80.10.10">
    <property type="entry name" value="Ribonuclease Inhibitor"/>
    <property type="match status" value="2"/>
</dbReference>
<evidence type="ECO:0000256" key="1">
    <source>
        <dbReference type="ARBA" id="ARBA00004110"/>
    </source>
</evidence>
<dbReference type="EMBL" id="DYDO01000012">
    <property type="protein sequence ID" value="DBA15599.1"/>
    <property type="molecule type" value="Genomic_DNA"/>
</dbReference>
<evidence type="ECO:0000256" key="2">
    <source>
        <dbReference type="ARBA" id="ARBA00008665"/>
    </source>
</evidence>
<dbReference type="SMART" id="SM00368">
    <property type="entry name" value="LRR_RI"/>
    <property type="match status" value="6"/>
</dbReference>
<dbReference type="Proteomes" id="UP001181693">
    <property type="component" value="Unassembled WGS sequence"/>
</dbReference>
<keyword evidence="4" id="KW-0677">Repeat</keyword>
<dbReference type="InterPro" id="IPR029495">
    <property type="entry name" value="NACHT-assoc"/>
</dbReference>
<dbReference type="Pfam" id="PF05729">
    <property type="entry name" value="NACHT"/>
    <property type="match status" value="1"/>
</dbReference>
<keyword evidence="9" id="KW-1271">Inflammasome</keyword>